<feature type="non-terminal residue" evidence="11">
    <location>
        <position position="1"/>
    </location>
</feature>
<dbReference type="InterPro" id="IPR000719">
    <property type="entry name" value="Prot_kinase_dom"/>
</dbReference>
<dbReference type="Proteomes" id="UP000824469">
    <property type="component" value="Unassembled WGS sequence"/>
</dbReference>
<organism evidence="11 12">
    <name type="scientific">Taxus chinensis</name>
    <name type="common">Chinese yew</name>
    <name type="synonym">Taxus wallichiana var. chinensis</name>
    <dbReference type="NCBI Taxonomy" id="29808"/>
    <lineage>
        <taxon>Eukaryota</taxon>
        <taxon>Viridiplantae</taxon>
        <taxon>Streptophyta</taxon>
        <taxon>Embryophyta</taxon>
        <taxon>Tracheophyta</taxon>
        <taxon>Spermatophyta</taxon>
        <taxon>Pinopsida</taxon>
        <taxon>Pinidae</taxon>
        <taxon>Conifers II</taxon>
        <taxon>Cupressales</taxon>
        <taxon>Taxaceae</taxon>
        <taxon>Taxus</taxon>
    </lineage>
</organism>
<dbReference type="PROSITE" id="PS50011">
    <property type="entry name" value="PROTEIN_KINASE_DOM"/>
    <property type="match status" value="1"/>
</dbReference>
<evidence type="ECO:0000313" key="12">
    <source>
        <dbReference type="Proteomes" id="UP000824469"/>
    </source>
</evidence>
<keyword evidence="6" id="KW-0067">ATP-binding</keyword>
<dbReference type="PANTHER" id="PTHR48006:SF102">
    <property type="entry name" value="LEUCINE-RICH REPEAT-CONTAINING PROTEIN DDB_G0281931-RELATED"/>
    <property type="match status" value="1"/>
</dbReference>
<dbReference type="GO" id="GO:0004674">
    <property type="term" value="F:protein serine/threonine kinase activity"/>
    <property type="evidence" value="ECO:0007669"/>
    <property type="project" value="UniProtKB-KW"/>
</dbReference>
<evidence type="ECO:0000256" key="2">
    <source>
        <dbReference type="ARBA" id="ARBA00022527"/>
    </source>
</evidence>
<reference evidence="11 12" key="1">
    <citation type="journal article" date="2021" name="Nat. Plants">
        <title>The Taxus genome provides insights into paclitaxel biosynthesis.</title>
        <authorList>
            <person name="Xiong X."/>
            <person name="Gou J."/>
            <person name="Liao Q."/>
            <person name="Li Y."/>
            <person name="Zhou Q."/>
            <person name="Bi G."/>
            <person name="Li C."/>
            <person name="Du R."/>
            <person name="Wang X."/>
            <person name="Sun T."/>
            <person name="Guo L."/>
            <person name="Liang H."/>
            <person name="Lu P."/>
            <person name="Wu Y."/>
            <person name="Zhang Z."/>
            <person name="Ro D.K."/>
            <person name="Shang Y."/>
            <person name="Huang S."/>
            <person name="Yan J."/>
        </authorList>
    </citation>
    <scope>NUCLEOTIDE SEQUENCE [LARGE SCALE GENOMIC DNA]</scope>
    <source>
        <strain evidence="11">Ta-2019</strain>
    </source>
</reference>
<dbReference type="EC" id="2.7.11.1" evidence="1"/>
<keyword evidence="2" id="KW-0723">Serine/threonine-protein kinase</keyword>
<evidence type="ECO:0000256" key="7">
    <source>
        <dbReference type="ARBA" id="ARBA00047899"/>
    </source>
</evidence>
<dbReference type="Gene3D" id="3.30.200.20">
    <property type="entry name" value="Phosphorylase Kinase, domain 1"/>
    <property type="match status" value="1"/>
</dbReference>
<keyword evidence="3" id="KW-0808">Transferase</keyword>
<evidence type="ECO:0000256" key="4">
    <source>
        <dbReference type="ARBA" id="ARBA00022741"/>
    </source>
</evidence>
<comment type="caution">
    <text evidence="11">The sequence shown here is derived from an EMBL/GenBank/DDBJ whole genome shotgun (WGS) entry which is preliminary data.</text>
</comment>
<evidence type="ECO:0000256" key="6">
    <source>
        <dbReference type="ARBA" id="ARBA00022840"/>
    </source>
</evidence>
<evidence type="ECO:0000313" key="11">
    <source>
        <dbReference type="EMBL" id="KAH9289596.1"/>
    </source>
</evidence>
<proteinExistence type="predicted"/>
<dbReference type="GO" id="GO:0007166">
    <property type="term" value="P:cell surface receptor signaling pathway"/>
    <property type="evidence" value="ECO:0007669"/>
    <property type="project" value="InterPro"/>
</dbReference>
<accession>A0AA38BUA2</accession>
<feature type="domain" description="Protein kinase" evidence="10">
    <location>
        <begin position="364"/>
        <end position="454"/>
    </location>
</feature>
<comment type="catalytic activity">
    <reaction evidence="8">
        <text>L-seryl-[protein] + ATP = O-phospho-L-seryl-[protein] + ADP + H(+)</text>
        <dbReference type="Rhea" id="RHEA:17989"/>
        <dbReference type="Rhea" id="RHEA-COMP:9863"/>
        <dbReference type="Rhea" id="RHEA-COMP:11604"/>
        <dbReference type="ChEBI" id="CHEBI:15378"/>
        <dbReference type="ChEBI" id="CHEBI:29999"/>
        <dbReference type="ChEBI" id="CHEBI:30616"/>
        <dbReference type="ChEBI" id="CHEBI:83421"/>
        <dbReference type="ChEBI" id="CHEBI:456216"/>
        <dbReference type="EC" id="2.7.11.1"/>
    </reaction>
</comment>
<dbReference type="InterPro" id="IPR051824">
    <property type="entry name" value="LRR_Rcpt-Like_S/T_Kinase"/>
</dbReference>
<sequence>MNNSAASRGSTPSNTASTSGSCSENASRRLSLDILEHSIEDVLCCLSEKGLRCKVLESGMKLKDIVQPLSSDFSKFFECISDGAKTISDQKSSSSKLSSEAQSAALDAVKVLGNVHWVAVGLLAIANVLERFEKISANDRDCMDLLKAMLDLAKFLKQLKDMNAEIHKEISEKMMEALRLIVTGSILCRSFTRHKKMLKFLYTAKIRDELVYIRRKVDGIIGQLSLQLQLKIASSYMSQQPQYTVSGEIQNACEIEISPAESDNDRTPQELELSKANSIHNVLSEQNFSGDKTPQRHMLVRIFPRLCSYLQKLRHREFQRREKDTRTRSALQLCQSHLLSFNGTLDAFRIPMQFTVEELERATEKFRLSVASDIYSESWKGTLSNGKQVMVKRMRNDKALEKTDTEMLVNELTCMLNLCHRNILKLVGYCITEKEETLLVYDYMPNGNLGHFLF</sequence>
<dbReference type="InterPro" id="IPR001245">
    <property type="entry name" value="Ser-Thr/Tyr_kinase_cat_dom"/>
</dbReference>
<dbReference type="InterPro" id="IPR011009">
    <property type="entry name" value="Kinase-like_dom_sf"/>
</dbReference>
<feature type="region of interest" description="Disordered" evidence="9">
    <location>
        <begin position="1"/>
        <end position="23"/>
    </location>
</feature>
<keyword evidence="5" id="KW-0418">Kinase</keyword>
<comment type="catalytic activity">
    <reaction evidence="7">
        <text>L-threonyl-[protein] + ATP = O-phospho-L-threonyl-[protein] + ADP + H(+)</text>
        <dbReference type="Rhea" id="RHEA:46608"/>
        <dbReference type="Rhea" id="RHEA-COMP:11060"/>
        <dbReference type="Rhea" id="RHEA-COMP:11605"/>
        <dbReference type="ChEBI" id="CHEBI:15378"/>
        <dbReference type="ChEBI" id="CHEBI:30013"/>
        <dbReference type="ChEBI" id="CHEBI:30616"/>
        <dbReference type="ChEBI" id="CHEBI:61977"/>
        <dbReference type="ChEBI" id="CHEBI:456216"/>
        <dbReference type="EC" id="2.7.11.1"/>
    </reaction>
</comment>
<evidence type="ECO:0000256" key="1">
    <source>
        <dbReference type="ARBA" id="ARBA00012513"/>
    </source>
</evidence>
<evidence type="ECO:0000256" key="3">
    <source>
        <dbReference type="ARBA" id="ARBA00022679"/>
    </source>
</evidence>
<dbReference type="PANTHER" id="PTHR48006">
    <property type="entry name" value="LEUCINE-RICH REPEAT-CONTAINING PROTEIN DDB_G0281931-RELATED"/>
    <property type="match status" value="1"/>
</dbReference>
<dbReference type="SUPFAM" id="SSF56112">
    <property type="entry name" value="Protein kinase-like (PK-like)"/>
    <property type="match status" value="1"/>
</dbReference>
<dbReference type="EMBL" id="JAHRHJ020003813">
    <property type="protein sequence ID" value="KAH9289596.1"/>
    <property type="molecule type" value="Genomic_DNA"/>
</dbReference>
<evidence type="ECO:0000259" key="10">
    <source>
        <dbReference type="PROSITE" id="PS50011"/>
    </source>
</evidence>
<evidence type="ECO:0000256" key="5">
    <source>
        <dbReference type="ARBA" id="ARBA00022777"/>
    </source>
</evidence>
<evidence type="ECO:0000256" key="9">
    <source>
        <dbReference type="SAM" id="MobiDB-lite"/>
    </source>
</evidence>
<name>A0AA38BUA2_TAXCH</name>
<dbReference type="Pfam" id="PF07714">
    <property type="entry name" value="PK_Tyr_Ser-Thr"/>
    <property type="match status" value="1"/>
</dbReference>
<keyword evidence="4" id="KW-0547">Nucleotide-binding</keyword>
<dbReference type="InterPro" id="IPR036537">
    <property type="entry name" value="Adaptor_Cbl_N_dom_sf"/>
</dbReference>
<dbReference type="AlphaFoldDB" id="A0AA38BUA2"/>
<keyword evidence="12" id="KW-1185">Reference proteome</keyword>
<dbReference type="Gene3D" id="1.20.930.20">
    <property type="entry name" value="Adaptor protein Cbl, N-terminal domain"/>
    <property type="match status" value="1"/>
</dbReference>
<gene>
    <name evidence="11" type="ORF">KI387_033713</name>
</gene>
<evidence type="ECO:0000256" key="8">
    <source>
        <dbReference type="ARBA" id="ARBA00048679"/>
    </source>
</evidence>
<protein>
    <recommendedName>
        <fullName evidence="1">non-specific serine/threonine protein kinase</fullName>
        <ecNumber evidence="1">2.7.11.1</ecNumber>
    </recommendedName>
</protein>
<dbReference type="GO" id="GO:0005524">
    <property type="term" value="F:ATP binding"/>
    <property type="evidence" value="ECO:0007669"/>
    <property type="project" value="UniProtKB-KW"/>
</dbReference>